<evidence type="ECO:0000313" key="2">
    <source>
        <dbReference type="EMBL" id="QIS03846.1"/>
    </source>
</evidence>
<reference evidence="2 3" key="1">
    <citation type="journal article" date="2019" name="ACS Chem. Biol.">
        <title>Identification and Mobilization of a Cryptic Antibiotic Biosynthesis Gene Locus from a Human-Pathogenic Nocardia Isolate.</title>
        <authorList>
            <person name="Herisse M."/>
            <person name="Ishida K."/>
            <person name="Porter J.L."/>
            <person name="Howden B."/>
            <person name="Hertweck C."/>
            <person name="Stinear T.P."/>
            <person name="Pidot S.J."/>
        </authorList>
    </citation>
    <scope>NUCLEOTIDE SEQUENCE [LARGE SCALE GENOMIC DNA]</scope>
    <source>
        <strain evidence="2 3">AUSMDU00024985</strain>
    </source>
</reference>
<evidence type="ECO:0000313" key="3">
    <source>
        <dbReference type="Proteomes" id="UP000501705"/>
    </source>
</evidence>
<organism evidence="2 3">
    <name type="scientific">Nocardia brasiliensis</name>
    <dbReference type="NCBI Taxonomy" id="37326"/>
    <lineage>
        <taxon>Bacteria</taxon>
        <taxon>Bacillati</taxon>
        <taxon>Actinomycetota</taxon>
        <taxon>Actinomycetes</taxon>
        <taxon>Mycobacteriales</taxon>
        <taxon>Nocardiaceae</taxon>
        <taxon>Nocardia</taxon>
    </lineage>
</organism>
<dbReference type="EMBL" id="CP046171">
    <property type="protein sequence ID" value="QIS03846.1"/>
    <property type="molecule type" value="Genomic_DNA"/>
</dbReference>
<dbReference type="InterPro" id="IPR009081">
    <property type="entry name" value="PP-bd_ACP"/>
</dbReference>
<dbReference type="Gene3D" id="1.10.1200.10">
    <property type="entry name" value="ACP-like"/>
    <property type="match status" value="1"/>
</dbReference>
<gene>
    <name evidence="2" type="ORF">F5X71_17295</name>
</gene>
<protein>
    <recommendedName>
        <fullName evidence="1">Carrier domain-containing protein</fullName>
    </recommendedName>
</protein>
<feature type="domain" description="Carrier" evidence="1">
    <location>
        <begin position="12"/>
        <end position="47"/>
    </location>
</feature>
<accession>A0A6G9XSH2</accession>
<evidence type="ECO:0000259" key="1">
    <source>
        <dbReference type="Pfam" id="PF00550"/>
    </source>
</evidence>
<dbReference type="InterPro" id="IPR036736">
    <property type="entry name" value="ACP-like_sf"/>
</dbReference>
<sequence>MRRADRQGGPKSLAGARVHRRIAEKVGVGIELRDVFTERTIRNLAARMAGV</sequence>
<name>A0A6G9XSH2_NOCBR</name>
<dbReference type="Proteomes" id="UP000501705">
    <property type="component" value="Chromosome"/>
</dbReference>
<dbReference type="RefSeq" id="WP_167462947.1">
    <property type="nucleotide sequence ID" value="NZ_CP046171.1"/>
</dbReference>
<dbReference type="AlphaFoldDB" id="A0A6G9XSH2"/>
<dbReference type="Pfam" id="PF00550">
    <property type="entry name" value="PP-binding"/>
    <property type="match status" value="1"/>
</dbReference>
<dbReference type="SUPFAM" id="SSF47336">
    <property type="entry name" value="ACP-like"/>
    <property type="match status" value="1"/>
</dbReference>
<proteinExistence type="predicted"/>